<dbReference type="GO" id="GO:0001786">
    <property type="term" value="F:phosphatidylserine binding"/>
    <property type="evidence" value="ECO:0007669"/>
    <property type="project" value="TreeGrafter"/>
</dbReference>
<dbReference type="FunFam" id="1.10.220.10:FF:000006">
    <property type="entry name" value="Annexin"/>
    <property type="match status" value="1"/>
</dbReference>
<evidence type="ECO:0008006" key="8">
    <source>
        <dbReference type="Google" id="ProtNLM"/>
    </source>
</evidence>
<dbReference type="GO" id="GO:0009408">
    <property type="term" value="P:response to heat"/>
    <property type="evidence" value="ECO:0007669"/>
    <property type="project" value="TreeGrafter"/>
</dbReference>
<keyword evidence="2" id="KW-0677">Repeat</keyword>
<evidence type="ECO:0000256" key="2">
    <source>
        <dbReference type="ARBA" id="ARBA00022737"/>
    </source>
</evidence>
<comment type="caution">
    <text evidence="6">The sequence shown here is derived from an EMBL/GenBank/DDBJ whole genome shotgun (WGS) entry which is preliminary data.</text>
</comment>
<dbReference type="FunFam" id="1.10.220.10:FF:000014">
    <property type="entry name" value="annexin D4"/>
    <property type="match status" value="1"/>
</dbReference>
<evidence type="ECO:0000256" key="1">
    <source>
        <dbReference type="ARBA" id="ARBA00022723"/>
    </source>
</evidence>
<keyword evidence="1" id="KW-0479">Metal-binding</keyword>
<keyword evidence="3" id="KW-0106">Calcium</keyword>
<dbReference type="EMBL" id="CAMGYJ010000011">
    <property type="protein sequence ID" value="CAI0560239.1"/>
    <property type="molecule type" value="Genomic_DNA"/>
</dbReference>
<evidence type="ECO:0000256" key="4">
    <source>
        <dbReference type="ARBA" id="ARBA00023216"/>
    </source>
</evidence>
<protein>
    <recommendedName>
        <fullName evidence="8">Annexin D4</fullName>
    </recommendedName>
</protein>
<evidence type="ECO:0000256" key="5">
    <source>
        <dbReference type="ARBA" id="ARBA00023302"/>
    </source>
</evidence>
<dbReference type="PANTHER" id="PTHR10502:SF196">
    <property type="entry name" value="ANNEXIN D4"/>
    <property type="match status" value="1"/>
</dbReference>
<dbReference type="GO" id="GO:0009414">
    <property type="term" value="P:response to water deprivation"/>
    <property type="evidence" value="ECO:0007669"/>
    <property type="project" value="TreeGrafter"/>
</dbReference>
<dbReference type="Pfam" id="PF00191">
    <property type="entry name" value="Annexin"/>
    <property type="match status" value="3"/>
</dbReference>
<accession>A0AAV0RRI4</accession>
<gene>
    <name evidence="6" type="ORF">LITE_LOCUS49605</name>
</gene>
<dbReference type="InterPro" id="IPR018502">
    <property type="entry name" value="Annexin_repeat"/>
</dbReference>
<dbReference type="PROSITE" id="PS51897">
    <property type="entry name" value="ANNEXIN_2"/>
    <property type="match status" value="2"/>
</dbReference>
<dbReference type="SMART" id="SM00335">
    <property type="entry name" value="ANX"/>
    <property type="match status" value="2"/>
</dbReference>
<dbReference type="PANTHER" id="PTHR10502">
    <property type="entry name" value="ANNEXIN"/>
    <property type="match status" value="1"/>
</dbReference>
<dbReference type="PRINTS" id="PR00196">
    <property type="entry name" value="ANNEXIN"/>
</dbReference>
<dbReference type="Proteomes" id="UP001154282">
    <property type="component" value="Unassembled WGS sequence"/>
</dbReference>
<evidence type="ECO:0000313" key="6">
    <source>
        <dbReference type="EMBL" id="CAI0560239.1"/>
    </source>
</evidence>
<dbReference type="GO" id="GO:0009409">
    <property type="term" value="P:response to cold"/>
    <property type="evidence" value="ECO:0007669"/>
    <property type="project" value="TreeGrafter"/>
</dbReference>
<dbReference type="InterPro" id="IPR001464">
    <property type="entry name" value="Annexin"/>
</dbReference>
<sequence length="294" mass="33516">MGDPIQLEALAKAFSGVGVDERSLISILGRSPPEHRRSFRKGVPQLFQEDERSFERWIDSRIPLLKAEFLRFNEAIVLWAMHPWERDARLMKESLNEGPKSYAVIVEIACTRSSEDLLGARTAYHSLYDRSIEEDVVTRFHGRPERELLVGLVSAYRYEGPKVNTETVKSEAKLLCHALRNEGNDKNPVEDEEVIRILSTRSKPHIHAIYEHYKEVAAKSIRDLVDEALKNGAEENAKKGLTRVIVTRADLDMKETETTFNNLYGATLAHRVEEATNGNYKDLLLTLITRDQTS</sequence>
<organism evidence="6 7">
    <name type="scientific">Linum tenue</name>
    <dbReference type="NCBI Taxonomy" id="586396"/>
    <lineage>
        <taxon>Eukaryota</taxon>
        <taxon>Viridiplantae</taxon>
        <taxon>Streptophyta</taxon>
        <taxon>Embryophyta</taxon>
        <taxon>Tracheophyta</taxon>
        <taxon>Spermatophyta</taxon>
        <taxon>Magnoliopsida</taxon>
        <taxon>eudicotyledons</taxon>
        <taxon>Gunneridae</taxon>
        <taxon>Pentapetalae</taxon>
        <taxon>rosids</taxon>
        <taxon>fabids</taxon>
        <taxon>Malpighiales</taxon>
        <taxon>Linaceae</taxon>
        <taxon>Linum</taxon>
    </lineage>
</organism>
<name>A0AAV0RRI4_9ROSI</name>
<reference evidence="6" key="1">
    <citation type="submission" date="2022-08" db="EMBL/GenBank/DDBJ databases">
        <authorList>
            <person name="Gutierrez-Valencia J."/>
        </authorList>
    </citation>
    <scope>NUCLEOTIDE SEQUENCE</scope>
</reference>
<dbReference type="InterPro" id="IPR037104">
    <property type="entry name" value="Annexin_sf"/>
</dbReference>
<dbReference type="GO" id="GO:0005737">
    <property type="term" value="C:cytoplasm"/>
    <property type="evidence" value="ECO:0007669"/>
    <property type="project" value="TreeGrafter"/>
</dbReference>
<keyword evidence="4" id="KW-0041">Annexin</keyword>
<evidence type="ECO:0000256" key="3">
    <source>
        <dbReference type="ARBA" id="ARBA00022837"/>
    </source>
</evidence>
<dbReference type="GO" id="GO:0005886">
    <property type="term" value="C:plasma membrane"/>
    <property type="evidence" value="ECO:0007669"/>
    <property type="project" value="TreeGrafter"/>
</dbReference>
<dbReference type="GO" id="GO:0005544">
    <property type="term" value="F:calcium-dependent phospholipid binding"/>
    <property type="evidence" value="ECO:0007669"/>
    <property type="project" value="UniProtKB-KW"/>
</dbReference>
<evidence type="ECO:0000313" key="7">
    <source>
        <dbReference type="Proteomes" id="UP001154282"/>
    </source>
</evidence>
<dbReference type="GO" id="GO:0009651">
    <property type="term" value="P:response to salt stress"/>
    <property type="evidence" value="ECO:0007669"/>
    <property type="project" value="TreeGrafter"/>
</dbReference>
<keyword evidence="7" id="KW-1185">Reference proteome</keyword>
<dbReference type="GO" id="GO:0005509">
    <property type="term" value="F:calcium ion binding"/>
    <property type="evidence" value="ECO:0007669"/>
    <property type="project" value="InterPro"/>
</dbReference>
<dbReference type="Gene3D" id="1.10.220.10">
    <property type="entry name" value="Annexin"/>
    <property type="match status" value="3"/>
</dbReference>
<dbReference type="SUPFAM" id="SSF47874">
    <property type="entry name" value="Annexin"/>
    <property type="match status" value="1"/>
</dbReference>
<proteinExistence type="predicted"/>
<keyword evidence="5" id="KW-0111">Calcium/phospholipid-binding</keyword>
<dbReference type="AlphaFoldDB" id="A0AAV0RRI4"/>